<organism evidence="3 4">
    <name type="scientific">Quadrisphaera setariae</name>
    <dbReference type="NCBI Taxonomy" id="2593304"/>
    <lineage>
        <taxon>Bacteria</taxon>
        <taxon>Bacillati</taxon>
        <taxon>Actinomycetota</taxon>
        <taxon>Actinomycetes</taxon>
        <taxon>Kineosporiales</taxon>
        <taxon>Kineosporiaceae</taxon>
        <taxon>Quadrisphaera</taxon>
    </lineage>
</organism>
<reference evidence="3 4" key="1">
    <citation type="submission" date="2019-07" db="EMBL/GenBank/DDBJ databases">
        <title>Quadrisphaera sp. strain DD2A genome sequencing and assembly.</title>
        <authorList>
            <person name="Kim I."/>
        </authorList>
    </citation>
    <scope>NUCLEOTIDE SEQUENCE [LARGE SCALE GENOMIC DNA]</scope>
    <source>
        <strain evidence="3 4">DD2A</strain>
    </source>
</reference>
<evidence type="ECO:0000259" key="2">
    <source>
        <dbReference type="Pfam" id="PF18726"/>
    </source>
</evidence>
<proteinExistence type="predicted"/>
<dbReference type="AlphaFoldDB" id="A0A5C8ZF07"/>
<name>A0A5C8ZF07_9ACTN</name>
<dbReference type="Proteomes" id="UP000321234">
    <property type="component" value="Unassembled WGS sequence"/>
</dbReference>
<gene>
    <name evidence="3" type="ORF">FMM08_12995</name>
</gene>
<protein>
    <recommendedName>
        <fullName evidence="2">SAV-6107-like HEPN domain-containing protein</fullName>
    </recommendedName>
</protein>
<dbReference type="Pfam" id="PF18726">
    <property type="entry name" value="HEPN_SAV_6107"/>
    <property type="match status" value="1"/>
</dbReference>
<sequence>MAAVRPRRSGLASRTTTRTGGSAVPVARPPAPAGAVRLLERAATELSLAASSLDPAERFVTAHLAALRAGAAVVAARQLVGGRRRAPVNVWESLLALAPELEDWARFFGAAAERRAAVDSGRGPAVEAAEADAHLARAEAFTGQVAALLDVRIWLGGLPLAAS</sequence>
<dbReference type="InterPro" id="IPR040891">
    <property type="entry name" value="HEPN_SAV_6107"/>
</dbReference>
<comment type="caution">
    <text evidence="3">The sequence shown here is derived from an EMBL/GenBank/DDBJ whole genome shotgun (WGS) entry which is preliminary data.</text>
</comment>
<dbReference type="RefSeq" id="WP_147926797.1">
    <property type="nucleotide sequence ID" value="NZ_VKAC01000007.1"/>
</dbReference>
<evidence type="ECO:0000313" key="3">
    <source>
        <dbReference type="EMBL" id="TXR55741.1"/>
    </source>
</evidence>
<evidence type="ECO:0000313" key="4">
    <source>
        <dbReference type="Proteomes" id="UP000321234"/>
    </source>
</evidence>
<feature type="region of interest" description="Disordered" evidence="1">
    <location>
        <begin position="1"/>
        <end position="25"/>
    </location>
</feature>
<keyword evidence="4" id="KW-1185">Reference proteome</keyword>
<feature type="domain" description="SAV-6107-like HEPN" evidence="2">
    <location>
        <begin position="49"/>
        <end position="145"/>
    </location>
</feature>
<evidence type="ECO:0000256" key="1">
    <source>
        <dbReference type="SAM" id="MobiDB-lite"/>
    </source>
</evidence>
<accession>A0A5C8ZF07</accession>
<dbReference type="EMBL" id="VKAC01000007">
    <property type="protein sequence ID" value="TXR55741.1"/>
    <property type="molecule type" value="Genomic_DNA"/>
</dbReference>